<organism evidence="2 3">
    <name type="scientific">Pilibacter termitis</name>
    <dbReference type="NCBI Taxonomy" id="263852"/>
    <lineage>
        <taxon>Bacteria</taxon>
        <taxon>Bacillati</taxon>
        <taxon>Bacillota</taxon>
        <taxon>Bacilli</taxon>
        <taxon>Lactobacillales</taxon>
        <taxon>Enterococcaceae</taxon>
        <taxon>Pilibacter</taxon>
    </lineage>
</organism>
<dbReference type="Pfam" id="PF16934">
    <property type="entry name" value="Mersacidin"/>
    <property type="match status" value="1"/>
</dbReference>
<keyword evidence="3" id="KW-1185">Reference proteome</keyword>
<feature type="transmembrane region" description="Helical" evidence="1">
    <location>
        <begin position="7"/>
        <end position="28"/>
    </location>
</feature>
<protein>
    <submittedName>
        <fullName evidence="2">Type 2 lantibiotic, SP_1948 family</fullName>
    </submittedName>
</protein>
<dbReference type="GO" id="GO:0050830">
    <property type="term" value="P:defense response to Gram-positive bacterium"/>
    <property type="evidence" value="ECO:0007669"/>
    <property type="project" value="InterPro"/>
</dbReference>
<evidence type="ECO:0000256" key="1">
    <source>
        <dbReference type="SAM" id="Phobius"/>
    </source>
</evidence>
<proteinExistence type="predicted"/>
<dbReference type="Proteomes" id="UP000190328">
    <property type="component" value="Unassembled WGS sequence"/>
</dbReference>
<dbReference type="NCBIfam" id="TIGR03893">
    <property type="entry name" value="lant_SP_1948"/>
    <property type="match status" value="1"/>
</dbReference>
<accession>A0A1T4KG74</accession>
<dbReference type="AlphaFoldDB" id="A0A1T4KG74"/>
<evidence type="ECO:0000313" key="2">
    <source>
        <dbReference type="EMBL" id="SJZ41357.1"/>
    </source>
</evidence>
<keyword evidence="1" id="KW-0472">Membrane</keyword>
<dbReference type="RefSeq" id="WP_234984592.1">
    <property type="nucleotide sequence ID" value="NZ_FUXI01000002.1"/>
</dbReference>
<evidence type="ECO:0000313" key="3">
    <source>
        <dbReference type="Proteomes" id="UP000190328"/>
    </source>
</evidence>
<gene>
    <name evidence="2" type="ORF">SAMN02745116_00236</name>
</gene>
<name>A0A1T4KG74_9ENTE</name>
<feature type="transmembrane region" description="Helical" evidence="1">
    <location>
        <begin position="34"/>
        <end position="53"/>
    </location>
</feature>
<keyword evidence="1" id="KW-1133">Transmembrane helix</keyword>
<sequence length="170" mass="19208">MKRSKNPIIILFLVWLIVAIAVVGWRVLIQTWEFLLAVATTFIGSVGLSFSKIKEVDKKKTKENKSMSSRFDRQKFLNLSEAIKQEFNLEFSTLEELEEFRKENPAKYNRLTNKIEKALHDSVVGGNFESLSEEEMMSLQGAGDVNVETTPICVTVGISFGIVISKAKKC</sequence>
<dbReference type="EMBL" id="FUXI01000002">
    <property type="protein sequence ID" value="SJZ41357.1"/>
    <property type="molecule type" value="Genomic_DNA"/>
</dbReference>
<keyword evidence="1" id="KW-0812">Transmembrane</keyword>
<dbReference type="STRING" id="263852.SAMN02745116_00236"/>
<reference evidence="2 3" key="1">
    <citation type="submission" date="2017-02" db="EMBL/GenBank/DDBJ databases">
        <authorList>
            <person name="Peterson S.W."/>
        </authorList>
    </citation>
    <scope>NUCLEOTIDE SEQUENCE [LARGE SCALE GENOMIC DNA]</scope>
    <source>
        <strain evidence="2 3">ATCC BAA-1030</strain>
    </source>
</reference>
<dbReference type="InterPro" id="IPR027632">
    <property type="entry name" value="Lant_2_A2"/>
</dbReference>